<keyword evidence="5 7" id="KW-0472">Membrane</keyword>
<feature type="region of interest" description="Disordered" evidence="6">
    <location>
        <begin position="276"/>
        <end position="300"/>
    </location>
</feature>
<feature type="compositionally biased region" description="Low complexity" evidence="6">
    <location>
        <begin position="1357"/>
        <end position="1369"/>
    </location>
</feature>
<feature type="compositionally biased region" description="Low complexity" evidence="6">
    <location>
        <begin position="1318"/>
        <end position="1331"/>
    </location>
</feature>
<feature type="compositionally biased region" description="Basic and acidic residues" evidence="6">
    <location>
        <begin position="146"/>
        <end position="160"/>
    </location>
</feature>
<sequence>MVEKQPASKAEKPASKPKKLATKGKDKGATSKDDSSASKEDMPTSKDDKSASNDKPASKPKNKPKKLAPKSDKSGSKDKDDNASKDKDDKSASKDQDEKLASRDDKSTSKDQDEKPATQNQDEKSASQDDKSTFKDQDGKSASQDQDEKSAPKNEKKDGEDLTTVLDKSQRADLTLLIADITESMRNIIVKNFDASAGLDESFIRREGMTDDEKMMSADTKADPDKNEKQKKMKADFEKDIDTPKMKNLKKNALKAYDDWREQVIQRVGEVLDSEDTAKEQIEKSKSTQARPKAPTTTTAGKITEAPKQGTNLKFKDLFPSTKTPLTRLSMDKRTLVLHSILLLLLSLEHYNAASRILLLNITSSLKLSLKTFEQDEYVTAKGLLENAKELSADEETKKKSEENKDTRQKKVRYAAIAGAAIIGVAGGFAAPLLASGIGSVATGLGLGTTAAAGYLGSVASSTLLVGSLFGAYGGRMTGQMMDQYARDIEDFEFLPVHSNQKTSEDPSDGAKQASEHDHKLRVTICLSGWLREKEEVIKPWRVVGSGAEVFALKYELEALLNLGNAMDGMVSSAAWGYAQQELIQSTVFADLMAAMWPVALLKVARVLDNPFSVAKARAEKVGEVLAEVLVNRAQGERPVTLIGYSLGARAIYVCLQNLAKMRAFNLVENAILIGAPTPSDTSDWRVLRTAVTGRLINVHSSNDYILGFMYRTSSIQYGIAGLQPIEGLPGVENVDVSEDVDGHLRYRFLIGGILKKIGFEDIDMQAVEEEREALKKMVEEEKKNSLQAQRNRLMRKKSYKKDGKVDEDAQAEDEASDLEKQVKEKTEKSLVTRAIEWWYTPNAPNTKDAEKIASNLERAISNPSEVSAAANDTLDDVRNSSMAQRVYKALPNIPYMGSSGTTGGVPKADPNKVADDATKQAEGYRSRAAAYLPHSMPAMPSMPNIPGYSKKEDTTSKPAKTTKDAGQTAKNATNTATETVGTTVKNTANIKDNPATKQVKEAPGVKQALEKDPGVTQTLGKVTDAVGTTVSNTTDQATGAAGSAVDNVGKGGGKAVDTADSGAQKAADAGKGLASGKGEDASKNQGSQQQSYASYATSYLPSLPSWRSSSQKQDEPAQPERKPSEQKPERKKSSQAGEDSQSKEDSQEKKKPAKLGRKGSSTPDQAKSPPPKLGQRKASEPGAGTKSPLQRVQSGTKGATDNMPNIAENVPGSDSAKKAAGAPQQAAKQGTDAAGQAASKGQQAAGDAVSQGQDAVKKGTDAAGQAASNPQQAAKDGAGQAVSQGQQAAKKGTDVATGAASQGQEAVSNTASKGKDVATGAVAQGQQAAKKGSDVATGAASQGQQALSDGAKKGTDAATGAASQGQQAVSNTASKGKDVATGAASQGQQAVSSGASGVTGAVGGAFSKAKFW</sequence>
<dbReference type="InterPro" id="IPR007941">
    <property type="entry name" value="DUF726"/>
</dbReference>
<evidence type="ECO:0000256" key="7">
    <source>
        <dbReference type="SAM" id="Phobius"/>
    </source>
</evidence>
<feature type="region of interest" description="Disordered" evidence="6">
    <location>
        <begin position="797"/>
        <end position="823"/>
    </location>
</feature>
<name>A0ABR0K829_9EURO</name>
<keyword evidence="3 7" id="KW-0812">Transmembrane</keyword>
<comment type="caution">
    <text evidence="8">The sequence shown here is derived from an EMBL/GenBank/DDBJ whole genome shotgun (WGS) entry which is preliminary data.</text>
</comment>
<protein>
    <recommendedName>
        <fullName evidence="10">DUF726-domain-containing protein</fullName>
    </recommendedName>
</protein>
<evidence type="ECO:0000313" key="9">
    <source>
        <dbReference type="Proteomes" id="UP001345013"/>
    </source>
</evidence>
<evidence type="ECO:0000256" key="6">
    <source>
        <dbReference type="SAM" id="MobiDB-lite"/>
    </source>
</evidence>
<evidence type="ECO:0000313" key="8">
    <source>
        <dbReference type="EMBL" id="KAK5091894.1"/>
    </source>
</evidence>
<feature type="compositionally biased region" description="Polar residues" evidence="6">
    <location>
        <begin position="1300"/>
        <end position="1313"/>
    </location>
</feature>
<feature type="region of interest" description="Disordered" evidence="6">
    <location>
        <begin position="214"/>
        <end position="233"/>
    </location>
</feature>
<feature type="compositionally biased region" description="Low complexity" evidence="6">
    <location>
        <begin position="1278"/>
        <end position="1291"/>
    </location>
</feature>
<feature type="compositionally biased region" description="Polar residues" evidence="6">
    <location>
        <begin position="1016"/>
        <end position="1038"/>
    </location>
</feature>
<gene>
    <name evidence="8" type="ORF">LTR24_005671</name>
</gene>
<feature type="compositionally biased region" description="Basic and acidic residues" evidence="6">
    <location>
        <begin position="69"/>
        <end position="139"/>
    </location>
</feature>
<feature type="compositionally biased region" description="Basic and acidic residues" evidence="6">
    <location>
        <begin position="1141"/>
        <end position="1151"/>
    </location>
</feature>
<feature type="compositionally biased region" description="Low complexity" evidence="6">
    <location>
        <begin position="969"/>
        <end position="989"/>
    </location>
</feature>
<feature type="compositionally biased region" description="Basic and acidic residues" evidence="6">
    <location>
        <begin position="276"/>
        <end position="286"/>
    </location>
</feature>
<evidence type="ECO:0000256" key="2">
    <source>
        <dbReference type="ARBA" id="ARBA00009824"/>
    </source>
</evidence>
<dbReference type="SUPFAM" id="SSF53474">
    <property type="entry name" value="alpha/beta-Hydrolases"/>
    <property type="match status" value="1"/>
</dbReference>
<dbReference type="Proteomes" id="UP001345013">
    <property type="component" value="Unassembled WGS sequence"/>
</dbReference>
<keyword evidence="9" id="KW-1185">Reference proteome</keyword>
<evidence type="ECO:0000256" key="4">
    <source>
        <dbReference type="ARBA" id="ARBA00022989"/>
    </source>
</evidence>
<feature type="transmembrane region" description="Helical" evidence="7">
    <location>
        <begin position="455"/>
        <end position="475"/>
    </location>
</feature>
<dbReference type="Pfam" id="PF05277">
    <property type="entry name" value="DUF726"/>
    <property type="match status" value="1"/>
</dbReference>
<feature type="region of interest" description="Disordered" evidence="6">
    <location>
        <begin position="935"/>
        <end position="1400"/>
    </location>
</feature>
<evidence type="ECO:0000256" key="5">
    <source>
        <dbReference type="ARBA" id="ARBA00023136"/>
    </source>
</evidence>
<feature type="region of interest" description="Disordered" evidence="6">
    <location>
        <begin position="1"/>
        <end position="169"/>
    </location>
</feature>
<comment type="similarity">
    <text evidence="2">Belongs to the TMCO4 family.</text>
</comment>
<dbReference type="InterPro" id="IPR029058">
    <property type="entry name" value="AB_hydrolase_fold"/>
</dbReference>
<dbReference type="EMBL" id="JAVRRG010000067">
    <property type="protein sequence ID" value="KAK5091894.1"/>
    <property type="molecule type" value="Genomic_DNA"/>
</dbReference>
<feature type="compositionally biased region" description="Low complexity" evidence="6">
    <location>
        <begin position="1219"/>
        <end position="1249"/>
    </location>
</feature>
<dbReference type="PANTHER" id="PTHR17920">
    <property type="entry name" value="TRANSMEMBRANE AND COILED-COIL DOMAIN-CONTAINING PROTEIN 4 TMCO4"/>
    <property type="match status" value="1"/>
</dbReference>
<proteinExistence type="inferred from homology"/>
<feature type="compositionally biased region" description="Basic and acidic residues" evidence="6">
    <location>
        <begin position="1113"/>
        <end position="1133"/>
    </location>
</feature>
<organism evidence="8 9">
    <name type="scientific">Lithohypha guttulata</name>
    <dbReference type="NCBI Taxonomy" id="1690604"/>
    <lineage>
        <taxon>Eukaryota</taxon>
        <taxon>Fungi</taxon>
        <taxon>Dikarya</taxon>
        <taxon>Ascomycota</taxon>
        <taxon>Pezizomycotina</taxon>
        <taxon>Eurotiomycetes</taxon>
        <taxon>Chaetothyriomycetidae</taxon>
        <taxon>Chaetothyriales</taxon>
        <taxon>Trichomeriaceae</taxon>
        <taxon>Lithohypha</taxon>
    </lineage>
</organism>
<evidence type="ECO:0000256" key="3">
    <source>
        <dbReference type="ARBA" id="ARBA00022692"/>
    </source>
</evidence>
<feature type="compositionally biased region" description="Low complexity" evidence="6">
    <location>
        <begin position="1383"/>
        <end position="1400"/>
    </location>
</feature>
<accession>A0ABR0K829</accession>
<feature type="compositionally biased region" description="Basic and acidic residues" evidence="6">
    <location>
        <begin position="23"/>
        <end position="52"/>
    </location>
</feature>
<feature type="compositionally biased region" description="Low complexity" evidence="6">
    <location>
        <begin position="1086"/>
        <end position="1100"/>
    </location>
</feature>
<keyword evidence="4 7" id="KW-1133">Transmembrane helix</keyword>
<reference evidence="8 9" key="1">
    <citation type="submission" date="2023-08" db="EMBL/GenBank/DDBJ databases">
        <title>Black Yeasts Isolated from many extreme environments.</title>
        <authorList>
            <person name="Coleine C."/>
            <person name="Stajich J.E."/>
            <person name="Selbmann L."/>
        </authorList>
    </citation>
    <scope>NUCLEOTIDE SEQUENCE [LARGE SCALE GENOMIC DNA]</scope>
    <source>
        <strain evidence="8 9">CCFEE 5885</strain>
    </source>
</reference>
<evidence type="ECO:0000256" key="1">
    <source>
        <dbReference type="ARBA" id="ARBA00004141"/>
    </source>
</evidence>
<feature type="compositionally biased region" description="Polar residues" evidence="6">
    <location>
        <begin position="287"/>
        <end position="300"/>
    </location>
</feature>
<feature type="compositionally biased region" description="Basic residues" evidence="6">
    <location>
        <begin position="58"/>
        <end position="68"/>
    </location>
</feature>
<feature type="transmembrane region" description="Helical" evidence="7">
    <location>
        <begin position="414"/>
        <end position="435"/>
    </location>
</feature>
<evidence type="ECO:0008006" key="10">
    <source>
        <dbReference type="Google" id="ProtNLM"/>
    </source>
</evidence>
<dbReference type="PANTHER" id="PTHR17920:SF22">
    <property type="entry name" value="DUF726 DOMAIN PROTEIN (AFU_ORTHOLOGUE AFUA_2G12860)"/>
    <property type="match status" value="1"/>
</dbReference>
<feature type="compositionally biased region" description="Polar residues" evidence="6">
    <location>
        <begin position="1188"/>
        <end position="1204"/>
    </location>
</feature>
<comment type="subcellular location">
    <subcellularLocation>
        <location evidence="1">Membrane</location>
        <topology evidence="1">Multi-pass membrane protein</topology>
    </subcellularLocation>
</comment>